<name>A0A811TH87_9EURY</name>
<keyword evidence="1" id="KW-1133">Transmembrane helix</keyword>
<comment type="caution">
    <text evidence="2">The sequence shown here is derived from an EMBL/GenBank/DDBJ whole genome shotgun (WGS) entry which is preliminary data.</text>
</comment>
<feature type="transmembrane region" description="Helical" evidence="1">
    <location>
        <begin position="32"/>
        <end position="57"/>
    </location>
</feature>
<evidence type="ECO:0000313" key="2">
    <source>
        <dbReference type="EMBL" id="CAD6493857.1"/>
    </source>
</evidence>
<gene>
    <name evidence="2" type="ORF">CHKLHMKO_00551</name>
</gene>
<keyword evidence="1" id="KW-0472">Membrane</keyword>
<proteinExistence type="predicted"/>
<reference evidence="2" key="1">
    <citation type="submission" date="2020-10" db="EMBL/GenBank/DDBJ databases">
        <authorList>
            <person name="Hahn C.J."/>
            <person name="Laso-Perez R."/>
            <person name="Vulcano F."/>
            <person name="Vaziourakis K.-M."/>
            <person name="Stokke R."/>
            <person name="Steen I.H."/>
            <person name="Teske A."/>
            <person name="Boetius A."/>
            <person name="Liebeke M."/>
            <person name="Amann R."/>
            <person name="Knittel K."/>
        </authorList>
    </citation>
    <scope>NUCLEOTIDE SEQUENCE</scope>
    <source>
        <strain evidence="2">Gfbio:e3339647-f889-4370-9287-4fb5cb688e4c:AG392O15_GoMArc1</strain>
    </source>
</reference>
<evidence type="ECO:0000256" key="1">
    <source>
        <dbReference type="SAM" id="Phobius"/>
    </source>
</evidence>
<dbReference type="EMBL" id="CAJHIO010000042">
    <property type="protein sequence ID" value="CAD6493857.1"/>
    <property type="molecule type" value="Genomic_DNA"/>
</dbReference>
<dbReference type="AlphaFoldDB" id="A0A811TH87"/>
<dbReference type="Proteomes" id="UP000610373">
    <property type="component" value="Unassembled WGS sequence"/>
</dbReference>
<evidence type="ECO:0000313" key="3">
    <source>
        <dbReference type="Proteomes" id="UP000610373"/>
    </source>
</evidence>
<feature type="transmembrane region" description="Helical" evidence="1">
    <location>
        <begin position="63"/>
        <end position="88"/>
    </location>
</feature>
<sequence>MTLSARRQRIRCRMGLGCPGSVIWLIAEKRPLFFFGIVGAIVIVIGLIFGAKVLYIANTERGVAVGSALMSVLFVVIGVFSVFTGLILNVVRKEKEGREVDG</sequence>
<organism evidence="2 3">
    <name type="scientific">Candidatus Argoarchaeum ethanivorans</name>
    <dbReference type="NCBI Taxonomy" id="2608793"/>
    <lineage>
        <taxon>Archaea</taxon>
        <taxon>Methanobacteriati</taxon>
        <taxon>Methanobacteriota</taxon>
        <taxon>Stenosarchaea group</taxon>
        <taxon>Methanomicrobia</taxon>
        <taxon>Methanosarcinales</taxon>
        <taxon>Methanosarcinales incertae sedis</taxon>
        <taxon>GOM Arc I cluster</taxon>
        <taxon>Candidatus Argoarchaeum</taxon>
    </lineage>
</organism>
<protein>
    <submittedName>
        <fullName evidence="2">Uncharacterized protein</fullName>
    </submittedName>
</protein>
<accession>A0A811TH87</accession>
<keyword evidence="1" id="KW-0812">Transmembrane</keyword>